<evidence type="ECO:0000313" key="1">
    <source>
        <dbReference type="EMBL" id="SUZ87822.1"/>
    </source>
</evidence>
<proteinExistence type="predicted"/>
<dbReference type="PROSITE" id="PS51257">
    <property type="entry name" value="PROKAR_LIPOPROTEIN"/>
    <property type="match status" value="1"/>
</dbReference>
<dbReference type="AlphaFoldDB" id="A0A381R817"/>
<name>A0A381R817_9ZZZZ</name>
<dbReference type="PANTHER" id="PTHR47199:SF2">
    <property type="entry name" value="PHOTOSYSTEM II STABILITY_ASSEMBLY FACTOR HCF136, CHLOROPLASTIC"/>
    <property type="match status" value="1"/>
</dbReference>
<protein>
    <recommendedName>
        <fullName evidence="2">Photosynthesis system II assembly factor Ycf48/Hcf136-like domain-containing protein</fullName>
    </recommendedName>
</protein>
<accession>A0A381R817</accession>
<sequence length="349" mass="39232">MHSKPILFNNFFLLIIFSYFLTSCQTNLSFTKVDISHILLDSSLNIRALEIHNNKVYNATSKGEIYSFDTKKPDLLNVDQYSSKVDSVLYPNFRSMAILNDNIFAITIGSPALLFKNGKVVYRETDEKVFYDSMDFWNEEDGIAVGDYMDGCISVLITRDGGNNWNKLNCNKFSKSLPNEGFFAASDTNISIVDNRVWIASGGINSRIYYSEDKGYNWKIIETPIIQGESTTGIFSIDFYDKKNGFAIGGDYTKPLENISNKISTNDGGITWQVVADNQNPGYRSCVQYFPNSKGKSLISVGFNGIDISNDQGNSWKHISDEGFYTLRFLNDCTAYAAGNGKISKLHFK</sequence>
<dbReference type="SUPFAM" id="SSF110296">
    <property type="entry name" value="Oligoxyloglucan reducing end-specific cellobiohydrolase"/>
    <property type="match status" value="1"/>
</dbReference>
<dbReference type="InterPro" id="IPR015943">
    <property type="entry name" value="WD40/YVTN_repeat-like_dom_sf"/>
</dbReference>
<organism evidence="1">
    <name type="scientific">marine metagenome</name>
    <dbReference type="NCBI Taxonomy" id="408172"/>
    <lineage>
        <taxon>unclassified sequences</taxon>
        <taxon>metagenomes</taxon>
        <taxon>ecological metagenomes</taxon>
    </lineage>
</organism>
<dbReference type="PANTHER" id="PTHR47199">
    <property type="entry name" value="PHOTOSYSTEM II STABILITY/ASSEMBLY FACTOR HCF136, CHLOROPLASTIC"/>
    <property type="match status" value="1"/>
</dbReference>
<dbReference type="CDD" id="cd15482">
    <property type="entry name" value="Sialidase_non-viral"/>
    <property type="match status" value="1"/>
</dbReference>
<gene>
    <name evidence="1" type="ORF">METZ01_LOCUS40676</name>
</gene>
<reference evidence="1" key="1">
    <citation type="submission" date="2018-05" db="EMBL/GenBank/DDBJ databases">
        <authorList>
            <person name="Lanie J.A."/>
            <person name="Ng W.-L."/>
            <person name="Kazmierczak K.M."/>
            <person name="Andrzejewski T.M."/>
            <person name="Davidsen T.M."/>
            <person name="Wayne K.J."/>
            <person name="Tettelin H."/>
            <person name="Glass J.I."/>
            <person name="Rusch D."/>
            <person name="Podicherti R."/>
            <person name="Tsui H.-C.T."/>
            <person name="Winkler M.E."/>
        </authorList>
    </citation>
    <scope>NUCLEOTIDE SEQUENCE</scope>
</reference>
<evidence type="ECO:0008006" key="2">
    <source>
        <dbReference type="Google" id="ProtNLM"/>
    </source>
</evidence>
<dbReference type="Gene3D" id="2.130.10.10">
    <property type="entry name" value="YVTN repeat-like/Quinoprotein amine dehydrogenase"/>
    <property type="match status" value="1"/>
</dbReference>
<dbReference type="EMBL" id="UINC01001741">
    <property type="protein sequence ID" value="SUZ87822.1"/>
    <property type="molecule type" value="Genomic_DNA"/>
</dbReference>